<evidence type="ECO:0000256" key="2">
    <source>
        <dbReference type="ARBA" id="ARBA00023026"/>
    </source>
</evidence>
<dbReference type="RefSeq" id="WP_237826547.1">
    <property type="nucleotide sequence ID" value="NZ_JAKLTQ010000026.1"/>
</dbReference>
<accession>A0ABS9LCY3</accession>
<comment type="caution">
    <text evidence="3">The sequence shown here is derived from an EMBL/GenBank/DDBJ whole genome shotgun (WGS) entry which is preliminary data.</text>
</comment>
<gene>
    <name evidence="3" type="ORF">LVY72_21830</name>
</gene>
<evidence type="ECO:0000313" key="3">
    <source>
        <dbReference type="EMBL" id="MCG2624533.1"/>
    </source>
</evidence>
<keyword evidence="1" id="KW-0378">Hydrolase</keyword>
<dbReference type="EMBL" id="JAKLTQ010000026">
    <property type="protein sequence ID" value="MCG2624533.1"/>
    <property type="molecule type" value="Genomic_DNA"/>
</dbReference>
<dbReference type="PANTHER" id="PTHR31956">
    <property type="entry name" value="NON-SPECIFIC PHOSPHOLIPASE C4-RELATED"/>
    <property type="match status" value="1"/>
</dbReference>
<dbReference type="Gene3D" id="3.40.720.10">
    <property type="entry name" value="Alkaline Phosphatase, subunit A"/>
    <property type="match status" value="1"/>
</dbReference>
<name>A0ABS9LCY3_9MICC</name>
<evidence type="ECO:0000313" key="4">
    <source>
        <dbReference type="Proteomes" id="UP001165368"/>
    </source>
</evidence>
<sequence>MINLENKDYDEVWGANSAATYLSKTLRAQGVLLSQYYGTAHNSNPDYLAQISGQGSNAMTRIDCPIYARFKQTGTSKPGQVQGIGCVYPASVPTLASQPTSAGKTWKGYMEDMGTPCKHPEPGSRDDHQRAQVGDQYATRHNPFVYFEEITSSPDCQNNVVDYTHFADDLKSSDTTPNLSYITPNLCNDGHDSPCVDGRPGGLESTDSWLQQQIPAILDSPAFRQDGVLVITFDESESNTSGPSGVPGGTAGGRVGALVISQFTKGGTTSDRMYNHYSLLASIEDIFSVPRLGYAGAPGLNSFGPDVFNAR</sequence>
<dbReference type="PANTHER" id="PTHR31956:SF8">
    <property type="entry name" value="ACID PHOSPHATASE PHOA (AFU_ORTHOLOGUE AFUA_1G03570)"/>
    <property type="match status" value="1"/>
</dbReference>
<dbReference type="Pfam" id="PF04185">
    <property type="entry name" value="Phosphoesterase"/>
    <property type="match status" value="1"/>
</dbReference>
<dbReference type="InterPro" id="IPR007312">
    <property type="entry name" value="Phosphoesterase"/>
</dbReference>
<keyword evidence="4" id="KW-1185">Reference proteome</keyword>
<evidence type="ECO:0000256" key="1">
    <source>
        <dbReference type="ARBA" id="ARBA00022801"/>
    </source>
</evidence>
<protein>
    <submittedName>
        <fullName evidence="3">Alkaline phosphatase family protein</fullName>
    </submittedName>
</protein>
<organism evidence="3 4">
    <name type="scientific">Arthrobacter hankyongi</name>
    <dbReference type="NCBI Taxonomy" id="2904801"/>
    <lineage>
        <taxon>Bacteria</taxon>
        <taxon>Bacillati</taxon>
        <taxon>Actinomycetota</taxon>
        <taxon>Actinomycetes</taxon>
        <taxon>Micrococcales</taxon>
        <taxon>Micrococcaceae</taxon>
        <taxon>Arthrobacter</taxon>
    </lineage>
</organism>
<proteinExistence type="predicted"/>
<dbReference type="InterPro" id="IPR017850">
    <property type="entry name" value="Alkaline_phosphatase_core_sf"/>
</dbReference>
<reference evidence="3" key="1">
    <citation type="submission" date="2022-01" db="EMBL/GenBank/DDBJ databases">
        <authorList>
            <person name="Jo J.-H."/>
            <person name="Im W.-T."/>
        </authorList>
    </citation>
    <scope>NUCLEOTIDE SEQUENCE</scope>
    <source>
        <strain evidence="3">I2-34</strain>
    </source>
</reference>
<dbReference type="Proteomes" id="UP001165368">
    <property type="component" value="Unassembled WGS sequence"/>
</dbReference>
<keyword evidence="2" id="KW-0843">Virulence</keyword>